<keyword evidence="1" id="KW-1185">Reference proteome</keyword>
<dbReference type="KEGG" id="adu:107484788"/>
<dbReference type="AlphaFoldDB" id="A0A6P4D4J4"/>
<accession>A0A6P4D4J4</accession>
<gene>
    <name evidence="2" type="primary">LOC107484788</name>
</gene>
<dbReference type="GeneID" id="107484788"/>
<proteinExistence type="predicted"/>
<sequence>MEVAHSNSGIHIYQRKYTMDLLRDLGYLDCKPLSTPFDYSQKLSKESGTILTDNTIYRQLIGRVLYLTNTRPHISYVVGRLSQFLNCAITSHLQAAFCVLRYLKGRPAISLFFSSTSNLHLTGFADADWATCVDTRRSVSDYCFMLGNSFVSWKSKKQTTVGKSSTEAEYRSLTIATCEASWLSFLMDFIGLPLQKSTTLTNSQPFTLPIIPSFMKEPNTLKWTATLFVKSICLGPFLANVSKLELLDLHNSSLQEGVT</sequence>
<reference evidence="2" key="2">
    <citation type="submission" date="2025-08" db="UniProtKB">
        <authorList>
            <consortium name="RefSeq"/>
        </authorList>
    </citation>
    <scope>IDENTIFICATION</scope>
    <source>
        <tissue evidence="2">Whole plant</tissue>
    </source>
</reference>
<protein>
    <submittedName>
        <fullName evidence="2">Secreted RxLR effector protein 161-like</fullName>
    </submittedName>
</protein>
<reference evidence="1" key="1">
    <citation type="journal article" date="2016" name="Nat. Genet.">
        <title>The genome sequences of Arachis duranensis and Arachis ipaensis, the diploid ancestors of cultivated peanut.</title>
        <authorList>
            <person name="Bertioli D.J."/>
            <person name="Cannon S.B."/>
            <person name="Froenicke L."/>
            <person name="Huang G."/>
            <person name="Farmer A.D."/>
            <person name="Cannon E.K."/>
            <person name="Liu X."/>
            <person name="Gao D."/>
            <person name="Clevenger J."/>
            <person name="Dash S."/>
            <person name="Ren L."/>
            <person name="Moretzsohn M.C."/>
            <person name="Shirasawa K."/>
            <person name="Huang W."/>
            <person name="Vidigal B."/>
            <person name="Abernathy B."/>
            <person name="Chu Y."/>
            <person name="Niederhuth C.E."/>
            <person name="Umale P."/>
            <person name="Araujo A.C."/>
            <person name="Kozik A."/>
            <person name="Kim K.D."/>
            <person name="Burow M.D."/>
            <person name="Varshney R.K."/>
            <person name="Wang X."/>
            <person name="Zhang X."/>
            <person name="Barkley N."/>
            <person name="Guimaraes P.M."/>
            <person name="Isobe S."/>
            <person name="Guo B."/>
            <person name="Liao B."/>
            <person name="Stalker H.T."/>
            <person name="Schmitz R.J."/>
            <person name="Scheffler B.E."/>
            <person name="Leal-Bertioli S.C."/>
            <person name="Xun X."/>
            <person name="Jackson S.A."/>
            <person name="Michelmore R."/>
            <person name="Ozias-Akins P."/>
        </authorList>
    </citation>
    <scope>NUCLEOTIDE SEQUENCE [LARGE SCALE GENOMIC DNA]</scope>
    <source>
        <strain evidence="1">cv. V14167</strain>
    </source>
</reference>
<name>A0A6P4D4J4_ARADU</name>
<dbReference type="PANTHER" id="PTHR11439">
    <property type="entry name" value="GAG-POL-RELATED RETROTRANSPOSON"/>
    <property type="match status" value="1"/>
</dbReference>
<organism evidence="1 2">
    <name type="scientific">Arachis duranensis</name>
    <name type="common">Wild peanut</name>
    <dbReference type="NCBI Taxonomy" id="130453"/>
    <lineage>
        <taxon>Eukaryota</taxon>
        <taxon>Viridiplantae</taxon>
        <taxon>Streptophyta</taxon>
        <taxon>Embryophyta</taxon>
        <taxon>Tracheophyta</taxon>
        <taxon>Spermatophyta</taxon>
        <taxon>Magnoliopsida</taxon>
        <taxon>eudicotyledons</taxon>
        <taxon>Gunneridae</taxon>
        <taxon>Pentapetalae</taxon>
        <taxon>rosids</taxon>
        <taxon>fabids</taxon>
        <taxon>Fabales</taxon>
        <taxon>Fabaceae</taxon>
        <taxon>Papilionoideae</taxon>
        <taxon>50 kb inversion clade</taxon>
        <taxon>dalbergioids sensu lato</taxon>
        <taxon>Dalbergieae</taxon>
        <taxon>Pterocarpus clade</taxon>
        <taxon>Arachis</taxon>
    </lineage>
</organism>
<dbReference type="PANTHER" id="PTHR11439:SF454">
    <property type="match status" value="1"/>
</dbReference>
<dbReference type="RefSeq" id="XP_015960814.1">
    <property type="nucleotide sequence ID" value="XM_016105328.1"/>
</dbReference>
<dbReference type="Proteomes" id="UP000515211">
    <property type="component" value="Chromosome 4"/>
</dbReference>
<evidence type="ECO:0000313" key="1">
    <source>
        <dbReference type="Proteomes" id="UP000515211"/>
    </source>
</evidence>
<evidence type="ECO:0000313" key="2">
    <source>
        <dbReference type="RefSeq" id="XP_015960814.1"/>
    </source>
</evidence>
<dbReference type="CDD" id="cd09272">
    <property type="entry name" value="RNase_HI_RT_Ty1"/>
    <property type="match status" value="1"/>
</dbReference>